<keyword evidence="2" id="KW-1185">Reference proteome</keyword>
<dbReference type="Proteomes" id="UP000813018">
    <property type="component" value="Unassembled WGS sequence"/>
</dbReference>
<organism evidence="1 2">
    <name type="scientific">Pontibacter aydingkolensis</name>
    <dbReference type="NCBI Taxonomy" id="1911536"/>
    <lineage>
        <taxon>Bacteria</taxon>
        <taxon>Pseudomonadati</taxon>
        <taxon>Bacteroidota</taxon>
        <taxon>Cytophagia</taxon>
        <taxon>Cytophagales</taxon>
        <taxon>Hymenobacteraceae</taxon>
        <taxon>Pontibacter</taxon>
    </lineage>
</organism>
<dbReference type="EMBL" id="JAHYXK010000002">
    <property type="protein sequence ID" value="MBW7465991.1"/>
    <property type="molecule type" value="Genomic_DNA"/>
</dbReference>
<evidence type="ECO:0000313" key="1">
    <source>
        <dbReference type="EMBL" id="MBW7465991.1"/>
    </source>
</evidence>
<protein>
    <submittedName>
        <fullName evidence="1">Uncharacterized protein</fullName>
    </submittedName>
</protein>
<dbReference type="RefSeq" id="WP_219875884.1">
    <property type="nucleotide sequence ID" value="NZ_JAHYXK010000002.1"/>
</dbReference>
<name>A0ABS7CQK2_9BACT</name>
<sequence>MIKEYIVNIIREPGEDPLSGEFYPFEHEELKIEATSIKSAYDIACAIFKMKVRGQLLRFFIDGKEYFDDRF</sequence>
<comment type="caution">
    <text evidence="1">The sequence shown here is derived from an EMBL/GenBank/DDBJ whole genome shotgun (WGS) entry which is preliminary data.</text>
</comment>
<gene>
    <name evidence="1" type="ORF">K0O23_02855</name>
</gene>
<accession>A0ABS7CQK2</accession>
<reference evidence="1 2" key="1">
    <citation type="journal article" date="2016" name="Int. J. Syst. Evol. Microbiol.">
        <title>Pontibacter aydingkolensis sp. nov., isolated from soil of a salt lake.</title>
        <authorList>
            <person name="Osman G."/>
            <person name="Zhang T."/>
            <person name="Lou K."/>
            <person name="Gao Y."/>
            <person name="Chang W."/>
            <person name="Lin Q."/>
            <person name="Yang H.M."/>
            <person name="Huo X.D."/>
            <person name="Wang N."/>
        </authorList>
    </citation>
    <scope>NUCLEOTIDE SEQUENCE [LARGE SCALE GENOMIC DNA]</scope>
    <source>
        <strain evidence="1 2">KACC 19255</strain>
    </source>
</reference>
<proteinExistence type="predicted"/>
<evidence type="ECO:0000313" key="2">
    <source>
        <dbReference type="Proteomes" id="UP000813018"/>
    </source>
</evidence>